<name>A0A3M8CU60_9BACL</name>
<accession>A0A3M8CU60</accession>
<organism evidence="1 2">
    <name type="scientific">Brevibacillus panacihumi</name>
    <dbReference type="NCBI Taxonomy" id="497735"/>
    <lineage>
        <taxon>Bacteria</taxon>
        <taxon>Bacillati</taxon>
        <taxon>Bacillota</taxon>
        <taxon>Bacilli</taxon>
        <taxon>Bacillales</taxon>
        <taxon>Paenibacillaceae</taxon>
        <taxon>Brevibacillus</taxon>
    </lineage>
</organism>
<reference evidence="1 2" key="1">
    <citation type="submission" date="2018-10" db="EMBL/GenBank/DDBJ databases">
        <title>Phylogenomics of Brevibacillus.</title>
        <authorList>
            <person name="Dunlap C."/>
        </authorList>
    </citation>
    <scope>NUCLEOTIDE SEQUENCE [LARGE SCALE GENOMIC DNA]</scope>
    <source>
        <strain evidence="1 2">JCM 15085</strain>
    </source>
</reference>
<comment type="caution">
    <text evidence="1">The sequence shown here is derived from an EMBL/GenBank/DDBJ whole genome shotgun (WGS) entry which is preliminary data.</text>
</comment>
<dbReference type="AlphaFoldDB" id="A0A3M8CU60"/>
<dbReference type="Proteomes" id="UP000281915">
    <property type="component" value="Unassembled WGS sequence"/>
</dbReference>
<dbReference type="RefSeq" id="WP_122913437.1">
    <property type="nucleotide sequence ID" value="NZ_RHHT01000025.1"/>
</dbReference>
<evidence type="ECO:0000313" key="2">
    <source>
        <dbReference type="Proteomes" id="UP000281915"/>
    </source>
</evidence>
<sequence length="67" mass="7785">MTKHLYFLVNVKDALRLSQELALLGYTNYYLQPHDDQVAFVFERATDMSRIVLRHLFGADGSSQQDH</sequence>
<evidence type="ECO:0000313" key="1">
    <source>
        <dbReference type="EMBL" id="RNB78385.1"/>
    </source>
</evidence>
<protein>
    <recommendedName>
        <fullName evidence="3">DUF5659 domain-containing protein</fullName>
    </recommendedName>
</protein>
<dbReference type="EMBL" id="RHHT01000025">
    <property type="protein sequence ID" value="RNB78385.1"/>
    <property type="molecule type" value="Genomic_DNA"/>
</dbReference>
<proteinExistence type="predicted"/>
<gene>
    <name evidence="1" type="ORF">EDM58_11295</name>
</gene>
<evidence type="ECO:0008006" key="3">
    <source>
        <dbReference type="Google" id="ProtNLM"/>
    </source>
</evidence>